<dbReference type="CDD" id="cd23699">
    <property type="entry name" value="At5g63150_CTD"/>
    <property type="match status" value="1"/>
</dbReference>
<feature type="domain" description="Ribosomal protein mS38 C-terminal" evidence="5">
    <location>
        <begin position="161"/>
        <end position="194"/>
    </location>
</feature>
<comment type="subcellular location">
    <subcellularLocation>
        <location evidence="1">Mitochondrion</location>
    </subcellularLocation>
</comment>
<keyword evidence="2" id="KW-0496">Mitochondrion</keyword>
<accession>A0A0L8HAG1</accession>
<dbReference type="Pfam" id="PF08213">
    <property type="entry name" value="COX24_C"/>
    <property type="match status" value="1"/>
</dbReference>
<name>A0A0L8HAG1_OCTBM</name>
<evidence type="ECO:0000256" key="3">
    <source>
        <dbReference type="ARBA" id="ARBA00035647"/>
    </source>
</evidence>
<dbReference type="STRING" id="37653.A0A0L8HAG1"/>
<proteinExistence type="inferred from homology"/>
<reference evidence="6" key="1">
    <citation type="submission" date="2015-07" db="EMBL/GenBank/DDBJ databases">
        <title>MeaNS - Measles Nucleotide Surveillance Program.</title>
        <authorList>
            <person name="Tran T."/>
            <person name="Druce J."/>
        </authorList>
    </citation>
    <scope>NUCLEOTIDE SEQUENCE</scope>
    <source>
        <strain evidence="6">UCB-OBI-ISO-001</strain>
        <tissue evidence="6">Gonad</tissue>
    </source>
</reference>
<comment type="similarity">
    <text evidence="3">Belongs to the mitochondrion-specific ribosomal protein mS38 family.</text>
</comment>
<dbReference type="AlphaFoldDB" id="A0A0L8HAG1"/>
<evidence type="ECO:0000256" key="4">
    <source>
        <dbReference type="ARBA" id="ARBA00035682"/>
    </source>
</evidence>
<dbReference type="PANTHER" id="PTHR32035">
    <property type="entry name" value="AURORA KINASE A-INTERACTING PROTEIN"/>
    <property type="match status" value="1"/>
</dbReference>
<dbReference type="PANTHER" id="PTHR32035:SF3">
    <property type="entry name" value="SMALL RIBOSOMAL SUBUNIT PROTEIN MS38"/>
    <property type="match status" value="1"/>
</dbReference>
<dbReference type="OrthoDB" id="6139741at2759"/>
<dbReference type="GO" id="GO:0005739">
    <property type="term" value="C:mitochondrion"/>
    <property type="evidence" value="ECO:0007669"/>
    <property type="project" value="UniProtKB-SubCell"/>
</dbReference>
<evidence type="ECO:0000256" key="1">
    <source>
        <dbReference type="ARBA" id="ARBA00004173"/>
    </source>
</evidence>
<evidence type="ECO:0000259" key="5">
    <source>
        <dbReference type="SMART" id="SM01155"/>
    </source>
</evidence>
<dbReference type="KEGG" id="obi:106871875"/>
<dbReference type="EMBL" id="KQ418718">
    <property type="protein sequence ID" value="KOF86177.1"/>
    <property type="molecule type" value="Genomic_DNA"/>
</dbReference>
<evidence type="ECO:0000256" key="2">
    <source>
        <dbReference type="ARBA" id="ARBA00023128"/>
    </source>
</evidence>
<sequence>MVAHKVTEISGSETNRVSNMTPALTRICHAFRNLMVSGISKSEWKKCLPGHMKLYDVSHTSHTYSSMPKHSTDNLLNGYAVLSTLPHSGISLNFTRHNLRPALPTGSVIDPLISPLPFYDCPVKSNKDVFQLPFHSPTIISKEDPLSFLNEWIIESPLAIQAKNILKIRRRKMNRHRLKKLRKRMRFVRRKELHKRRKKKEKLFQAKLQAKIQTGIDFDAEEFVQDKLALARKGGYKIDIFGR</sequence>
<gene>
    <name evidence="6" type="ORF">OCBIM_22019115mg</name>
</gene>
<dbReference type="SMART" id="SM01155">
    <property type="entry name" value="DUF1713"/>
    <property type="match status" value="1"/>
</dbReference>
<evidence type="ECO:0000313" key="6">
    <source>
        <dbReference type="EMBL" id="KOF86177.1"/>
    </source>
</evidence>
<protein>
    <recommendedName>
        <fullName evidence="4">Small ribosomal subunit protein mS38</fullName>
    </recommendedName>
</protein>
<dbReference type="InterPro" id="IPR013177">
    <property type="entry name" value="Ribosomal_mS38_C"/>
</dbReference>
<organism evidence="6">
    <name type="scientific">Octopus bimaculoides</name>
    <name type="common">California two-spotted octopus</name>
    <dbReference type="NCBI Taxonomy" id="37653"/>
    <lineage>
        <taxon>Eukaryota</taxon>
        <taxon>Metazoa</taxon>
        <taxon>Spiralia</taxon>
        <taxon>Lophotrochozoa</taxon>
        <taxon>Mollusca</taxon>
        <taxon>Cephalopoda</taxon>
        <taxon>Coleoidea</taxon>
        <taxon>Octopodiformes</taxon>
        <taxon>Octopoda</taxon>
        <taxon>Incirrata</taxon>
        <taxon>Octopodidae</taxon>
        <taxon>Octopus</taxon>
    </lineage>
</organism>